<keyword evidence="3" id="KW-1185">Reference proteome</keyword>
<evidence type="ECO:0000256" key="1">
    <source>
        <dbReference type="SAM" id="MobiDB-lite"/>
    </source>
</evidence>
<name>A0AA40FE22_9HYME</name>
<dbReference type="EMBL" id="JAHYIQ010000053">
    <property type="protein sequence ID" value="KAK1117307.1"/>
    <property type="molecule type" value="Genomic_DNA"/>
</dbReference>
<evidence type="ECO:0000313" key="3">
    <source>
        <dbReference type="Proteomes" id="UP001177670"/>
    </source>
</evidence>
<comment type="caution">
    <text evidence="2">The sequence shown here is derived from an EMBL/GenBank/DDBJ whole genome shotgun (WGS) entry which is preliminary data.</text>
</comment>
<protein>
    <submittedName>
        <fullName evidence="2">Uncharacterized protein</fullName>
    </submittedName>
</protein>
<organism evidence="2 3">
    <name type="scientific">Melipona bicolor</name>
    <dbReference type="NCBI Taxonomy" id="60889"/>
    <lineage>
        <taxon>Eukaryota</taxon>
        <taxon>Metazoa</taxon>
        <taxon>Ecdysozoa</taxon>
        <taxon>Arthropoda</taxon>
        <taxon>Hexapoda</taxon>
        <taxon>Insecta</taxon>
        <taxon>Pterygota</taxon>
        <taxon>Neoptera</taxon>
        <taxon>Endopterygota</taxon>
        <taxon>Hymenoptera</taxon>
        <taxon>Apocrita</taxon>
        <taxon>Aculeata</taxon>
        <taxon>Apoidea</taxon>
        <taxon>Anthophila</taxon>
        <taxon>Apidae</taxon>
        <taxon>Melipona</taxon>
    </lineage>
</organism>
<reference evidence="2" key="1">
    <citation type="submission" date="2021-10" db="EMBL/GenBank/DDBJ databases">
        <title>Melipona bicolor Genome sequencing and assembly.</title>
        <authorList>
            <person name="Araujo N.S."/>
            <person name="Arias M.C."/>
        </authorList>
    </citation>
    <scope>NUCLEOTIDE SEQUENCE</scope>
    <source>
        <strain evidence="2">USP_2M_L1-L4_2017</strain>
        <tissue evidence="2">Whole body</tissue>
    </source>
</reference>
<accession>A0AA40FE22</accession>
<proteinExistence type="predicted"/>
<dbReference type="AlphaFoldDB" id="A0AA40FE22"/>
<dbReference type="Proteomes" id="UP001177670">
    <property type="component" value="Unassembled WGS sequence"/>
</dbReference>
<evidence type="ECO:0000313" key="2">
    <source>
        <dbReference type="EMBL" id="KAK1117307.1"/>
    </source>
</evidence>
<sequence length="102" mass="11153">MVWLVGRRGGTKGKDAEGGNEISSRGGRALKDYAELGQRASYVVKQEAKERSSRNRADIPHGRSWFDVHVRVSRSTVLGAETIARQIHAGDSESLDSETSVN</sequence>
<feature type="region of interest" description="Disordered" evidence="1">
    <location>
        <begin position="1"/>
        <end position="25"/>
    </location>
</feature>
<gene>
    <name evidence="2" type="ORF">K0M31_016856</name>
</gene>